<dbReference type="PRINTS" id="PR00364">
    <property type="entry name" value="DISEASERSIST"/>
</dbReference>
<dbReference type="SUPFAM" id="SSF48452">
    <property type="entry name" value="TPR-like"/>
    <property type="match status" value="1"/>
</dbReference>
<evidence type="ECO:0000313" key="3">
    <source>
        <dbReference type="Proteomes" id="UP000298860"/>
    </source>
</evidence>
<dbReference type="InterPro" id="IPR058852">
    <property type="entry name" value="HTH_77"/>
</dbReference>
<dbReference type="SUPFAM" id="SSF52540">
    <property type="entry name" value="P-loop containing nucleoside triphosphate hydrolases"/>
    <property type="match status" value="1"/>
</dbReference>
<dbReference type="PANTHER" id="PTHR47691">
    <property type="entry name" value="REGULATOR-RELATED"/>
    <property type="match status" value="1"/>
</dbReference>
<dbReference type="Gene3D" id="1.10.10.10">
    <property type="entry name" value="Winged helix-like DNA-binding domain superfamily/Winged helix DNA-binding domain"/>
    <property type="match status" value="1"/>
</dbReference>
<dbReference type="Pfam" id="PF00196">
    <property type="entry name" value="GerE"/>
    <property type="match status" value="1"/>
</dbReference>
<dbReference type="EMBL" id="BJFL01000021">
    <property type="protein sequence ID" value="GDY32194.1"/>
    <property type="molecule type" value="Genomic_DNA"/>
</dbReference>
<evidence type="ECO:0000313" key="2">
    <source>
        <dbReference type="EMBL" id="GDY32194.1"/>
    </source>
</evidence>
<dbReference type="PRINTS" id="PR00038">
    <property type="entry name" value="HTHLUXR"/>
</dbReference>
<dbReference type="InterPro" id="IPR011990">
    <property type="entry name" value="TPR-like_helical_dom_sf"/>
</dbReference>
<proteinExistence type="predicted"/>
<dbReference type="AlphaFoldDB" id="A0A4D4J9G2"/>
<feature type="domain" description="HTH luxR-type" evidence="1">
    <location>
        <begin position="702"/>
        <end position="767"/>
    </location>
</feature>
<dbReference type="InterPro" id="IPR016032">
    <property type="entry name" value="Sig_transdc_resp-reg_C-effctor"/>
</dbReference>
<dbReference type="SUPFAM" id="SSF46894">
    <property type="entry name" value="C-terminal effector domain of the bipartite response regulators"/>
    <property type="match status" value="1"/>
</dbReference>
<dbReference type="SMART" id="SM00421">
    <property type="entry name" value="HTH_LUXR"/>
    <property type="match status" value="1"/>
</dbReference>
<dbReference type="Gene3D" id="1.25.40.10">
    <property type="entry name" value="Tetratricopeptide repeat domain"/>
    <property type="match status" value="1"/>
</dbReference>
<dbReference type="GO" id="GO:0003677">
    <property type="term" value="F:DNA binding"/>
    <property type="evidence" value="ECO:0007669"/>
    <property type="project" value="InterPro"/>
</dbReference>
<dbReference type="InterPro" id="IPR000792">
    <property type="entry name" value="Tscrpt_reg_LuxR_C"/>
</dbReference>
<protein>
    <submittedName>
        <fullName evidence="2">LuxR family transcriptional regulator</fullName>
    </submittedName>
</protein>
<dbReference type="InterPro" id="IPR036388">
    <property type="entry name" value="WH-like_DNA-bd_sf"/>
</dbReference>
<dbReference type="CDD" id="cd06170">
    <property type="entry name" value="LuxR_C_like"/>
    <property type="match status" value="1"/>
</dbReference>
<accession>A0A4D4J9G2</accession>
<evidence type="ECO:0000259" key="1">
    <source>
        <dbReference type="PROSITE" id="PS50043"/>
    </source>
</evidence>
<gene>
    <name evidence="2" type="ORF">GTS_38270</name>
</gene>
<keyword evidence="3" id="KW-1185">Reference proteome</keyword>
<dbReference type="Gene3D" id="3.40.50.300">
    <property type="entry name" value="P-loop containing nucleotide triphosphate hydrolases"/>
    <property type="match status" value="1"/>
</dbReference>
<name>A0A4D4J9G2_9PSEU</name>
<dbReference type="PROSITE" id="PS50043">
    <property type="entry name" value="HTH_LUXR_2"/>
    <property type="match status" value="1"/>
</dbReference>
<comment type="caution">
    <text evidence="2">The sequence shown here is derived from an EMBL/GenBank/DDBJ whole genome shotgun (WGS) entry which is preliminary data.</text>
</comment>
<dbReference type="Proteomes" id="UP000298860">
    <property type="component" value="Unassembled WGS sequence"/>
</dbReference>
<sequence>MVASAMGRPSGNLPAEVTSFVGRRNEVSEARRLLTQTRLLTLAGPGGVGKTRLGLTVAGQLRRAFPDGVWLVDLAPLADPELLPVAVADALGVRDESGRPLPDVLRAHIADKSLLVVLDNCEHLLEACAELAVTLLRAAPGVRMVATSREPLRVDGEHVFTVPPLAMPEDPDAPSREVMATEAVTLLAERAEAAVPSFTMRPEDAPTAARIVRALDGLPLAIELAAVQLRALSLEQLLERIDDALGLLAGGMRSGLPRQRTLRAMIDWSFDLCSPEERTLWERLSVFAASFDLDTMERVCGGEGLAGEAVDLIVGLVDKSIVQREQHGDAVRYRLLETIRQYGRERLAASGTETELRRRHRDWYQGLAARLDAEWYGPHQLDWFRRMRTEHADVRAALDFCLAHPDEAATGLTIACELRVYWHASGSLAEGRHWVRLLLDRHPEPDAVRARGLRTAGLLALYHNDLGGALVATREARELALRLDNPVLIAWSTLAAGFATLLGQDIRTAVPLLEDAVARMRATRDNGGILLSLMVLANALLLLGDEDRAVLLGREAVTFSKSIGESWMRAWLMWVLGIVAWRQGDLRRAAEYERDGIRLKRAFQDGAGIGQCSAVLGWIAAAEGRPERGARLLGAADAVWRRTGSSLYRHLVDLNEKVVAELRSTLGDDGFDAAFAEGTRLTLDEAVCYALEERTRSRPRGAERAQDTLTRRETQIAELIAEGLTNKEIAARLVISQRTVETHVEHILTKLGFSSRTQVASWFTGERSA</sequence>
<dbReference type="GO" id="GO:0006355">
    <property type="term" value="P:regulation of DNA-templated transcription"/>
    <property type="evidence" value="ECO:0007669"/>
    <property type="project" value="InterPro"/>
</dbReference>
<dbReference type="PROSITE" id="PS00622">
    <property type="entry name" value="HTH_LUXR_1"/>
    <property type="match status" value="1"/>
</dbReference>
<dbReference type="PANTHER" id="PTHR47691:SF3">
    <property type="entry name" value="HTH-TYPE TRANSCRIPTIONAL REGULATOR RV0890C-RELATED"/>
    <property type="match status" value="1"/>
</dbReference>
<dbReference type="InterPro" id="IPR027417">
    <property type="entry name" value="P-loop_NTPase"/>
</dbReference>
<reference evidence="3" key="1">
    <citation type="submission" date="2019-04" db="EMBL/GenBank/DDBJ databases">
        <title>Draft genome sequence of Pseudonocardiaceae bacterium SL3-2-4.</title>
        <authorList>
            <person name="Ningsih F."/>
            <person name="Yokota A."/>
            <person name="Sakai Y."/>
            <person name="Nanatani K."/>
            <person name="Yabe S."/>
            <person name="Oetari A."/>
            <person name="Sjamsuridzal W."/>
        </authorList>
    </citation>
    <scope>NUCLEOTIDE SEQUENCE [LARGE SCALE GENOMIC DNA]</scope>
    <source>
        <strain evidence="3">SL3-2-4</strain>
    </source>
</reference>
<organism evidence="2 3">
    <name type="scientific">Gandjariella thermophila</name>
    <dbReference type="NCBI Taxonomy" id="1931992"/>
    <lineage>
        <taxon>Bacteria</taxon>
        <taxon>Bacillati</taxon>
        <taxon>Actinomycetota</taxon>
        <taxon>Actinomycetes</taxon>
        <taxon>Pseudonocardiales</taxon>
        <taxon>Pseudonocardiaceae</taxon>
        <taxon>Gandjariella</taxon>
    </lineage>
</organism>
<dbReference type="Pfam" id="PF25872">
    <property type="entry name" value="HTH_77"/>
    <property type="match status" value="1"/>
</dbReference>